<feature type="compositionally biased region" description="Low complexity" evidence="8">
    <location>
        <begin position="48"/>
        <end position="70"/>
    </location>
</feature>
<comment type="caution">
    <text evidence="11">The sequence shown here is derived from an EMBL/GenBank/DDBJ whole genome shotgun (WGS) entry which is preliminary data.</text>
</comment>
<dbReference type="GO" id="GO:0016579">
    <property type="term" value="P:protein deubiquitination"/>
    <property type="evidence" value="ECO:0007669"/>
    <property type="project" value="InterPro"/>
</dbReference>
<evidence type="ECO:0000256" key="8">
    <source>
        <dbReference type="SAM" id="MobiDB-lite"/>
    </source>
</evidence>
<evidence type="ECO:0000256" key="2">
    <source>
        <dbReference type="ARBA" id="ARBA00009085"/>
    </source>
</evidence>
<keyword evidence="4" id="KW-0645">Protease</keyword>
<dbReference type="Pfam" id="PF12436">
    <property type="entry name" value="USP7_ICP0_bdg"/>
    <property type="match status" value="1"/>
</dbReference>
<evidence type="ECO:0000256" key="6">
    <source>
        <dbReference type="ARBA" id="ARBA00022801"/>
    </source>
</evidence>
<dbReference type="InParanoid" id="A0A152A6V3"/>
<dbReference type="InterPro" id="IPR024729">
    <property type="entry name" value="USP7_ICP0-binding_dom"/>
</dbReference>
<dbReference type="FunCoup" id="A0A152A6V3">
    <property type="interactions" value="1165"/>
</dbReference>
<dbReference type="InterPro" id="IPR001394">
    <property type="entry name" value="Peptidase_C19_UCH"/>
</dbReference>
<dbReference type="PROSITE" id="PS00973">
    <property type="entry name" value="USP_2"/>
    <property type="match status" value="1"/>
</dbReference>
<evidence type="ECO:0000256" key="5">
    <source>
        <dbReference type="ARBA" id="ARBA00022786"/>
    </source>
</evidence>
<dbReference type="CDD" id="cd00121">
    <property type="entry name" value="MATH"/>
    <property type="match status" value="1"/>
</dbReference>
<evidence type="ECO:0000256" key="7">
    <source>
        <dbReference type="ARBA" id="ARBA00022807"/>
    </source>
</evidence>
<dbReference type="Pfam" id="PF14533">
    <property type="entry name" value="USP7_C2"/>
    <property type="match status" value="1"/>
</dbReference>
<dbReference type="OMA" id="HTAHHRF"/>
<dbReference type="STRING" id="361077.A0A152A6V3"/>
<dbReference type="CDD" id="cd02659">
    <property type="entry name" value="peptidase_C19C"/>
    <property type="match status" value="1"/>
</dbReference>
<dbReference type="PROSITE" id="PS00972">
    <property type="entry name" value="USP_1"/>
    <property type="match status" value="1"/>
</dbReference>
<accession>A0A152A6V3</accession>
<dbReference type="OrthoDB" id="289038at2759"/>
<evidence type="ECO:0000256" key="4">
    <source>
        <dbReference type="ARBA" id="ARBA00022670"/>
    </source>
</evidence>
<feature type="compositionally biased region" description="Polar residues" evidence="8">
    <location>
        <begin position="25"/>
        <end position="47"/>
    </location>
</feature>
<dbReference type="InterPro" id="IPR002083">
    <property type="entry name" value="MATH/TRAF_dom"/>
</dbReference>
<dbReference type="InterPro" id="IPR050164">
    <property type="entry name" value="Peptidase_C19"/>
</dbReference>
<feature type="compositionally biased region" description="Low complexity" evidence="8">
    <location>
        <begin position="672"/>
        <end position="699"/>
    </location>
</feature>
<feature type="domain" description="USP" evidence="10">
    <location>
        <begin position="218"/>
        <end position="523"/>
    </location>
</feature>
<dbReference type="PROSITE" id="PS50235">
    <property type="entry name" value="USP_3"/>
    <property type="match status" value="1"/>
</dbReference>
<dbReference type="PANTHER" id="PTHR24006">
    <property type="entry name" value="UBIQUITIN CARBOXYL-TERMINAL HYDROLASE"/>
    <property type="match status" value="1"/>
</dbReference>
<feature type="region of interest" description="Disordered" evidence="8">
    <location>
        <begin position="672"/>
        <end position="705"/>
    </location>
</feature>
<evidence type="ECO:0000256" key="3">
    <source>
        <dbReference type="ARBA" id="ARBA00012759"/>
    </source>
</evidence>
<keyword evidence="7" id="KW-0788">Thiol protease</keyword>
<dbReference type="SUPFAM" id="SSF49599">
    <property type="entry name" value="TRAF domain-like"/>
    <property type="match status" value="1"/>
</dbReference>
<dbReference type="GO" id="GO:0005829">
    <property type="term" value="C:cytosol"/>
    <property type="evidence" value="ECO:0007669"/>
    <property type="project" value="TreeGrafter"/>
</dbReference>
<feature type="region of interest" description="Disordered" evidence="8">
    <location>
        <begin position="25"/>
        <end position="70"/>
    </location>
</feature>
<comment type="similarity">
    <text evidence="2">Belongs to the peptidase C19 family.</text>
</comment>
<dbReference type="AlphaFoldDB" id="A0A152A6V3"/>
<dbReference type="GO" id="GO:0006508">
    <property type="term" value="P:proteolysis"/>
    <property type="evidence" value="ECO:0007669"/>
    <property type="project" value="UniProtKB-KW"/>
</dbReference>
<dbReference type="Pfam" id="PF00443">
    <property type="entry name" value="UCH"/>
    <property type="match status" value="1"/>
</dbReference>
<keyword evidence="6" id="KW-0378">Hydrolase</keyword>
<sequence>MTQNATTIQSDNIPIETNKPIVKSEINTPIQTNKPNTTQPNQQTNDVNGTANNNESTTTNTNTPVVVTTNAPKPQTKFTIEVKDWSKKDSPFYSEAHTLWDLTWKLYIFPKGNVPDQLSLFLDVAEARQPTFPGVRVSFTLEVVNQKKPDCNIRKPSDRVLNQRNCDWGFNSFIALSQLNNPESGFIKDDTLLINVEVIQANIISNQMYDSKKYTGYVGLQNQGATCYMNSLLQSLYLISPFRKAVYEIPTQTDESTKSISLALQKIFYKLQFGDKAVATKDLTTSFGWNTMDIFIQHDVQELNRVLCDKINDKMKGTSSEGTIDNLFRGKIKNFIKCENVDYESKSDEFFYDLSLNVKGCKDLVKSFDKYTEVERLDGNNQYFAEGFGLQNANKGVKFLSFPPVLHLHLKRFEYDYDKDENVKINDKFTFPEVLDLNPFLDDDADKEIDNTYNLQGVLVHSGDLHNGHYYVFLKNKDGEWLKFDDDEVTKSNFDVVSDSSFGNDLSGARQSNNAYMLVYFRSEEYSDLLKPIESEEISEHLKQKIDKDDIRENEQLIPIKITRDEDFFNHHSFDLVDFEKFPIKWIKKTADPMTIGHLKKQITAIYGIPQERQRLWNWTKRRNNTIRIDIFPESDDTNLQFIKERLGEWKFHLEISYLPRLTSQQQQTSNGLLTNLTNNPFNSGNNNNNNSNNGNSNQSGGGLGGNANGLDNNALFIPITKEKENHAVLFFKYFDAQNNLLSFVGSRVIDVNSKISSIVPFLNQLTGLPLNSSLLLFEEVTHVHMKVDPIRLNETFAHFKIGNGDIIVFQRQVPLLKKPINSLPTLLEYYHNIINTIIVTLKQVDHENQKIHTPFKLQLSKLMKYSEITNKIAQHITANAEYIRLMSNSNSRFDSTPITPIKPNDNIPLYDMLIANNKVTDQLYFEILNIPVKECEFKKNFKISFTRPVVGENQLSSIWVNKSGQVKEIIQEFITTSDIFNSKSMVSNDTTTTQPDNTQLMKKIRLLEIKNHRIEKALKMDDQVLSIYEHSSLRAEVISDEEASLPTSGPDRLIQIVHFNRDHNINHYHGIPFVIIFKPHEKVSLFRQRIQQKLPMISQKDFSRWKLAIIKGDKIDYLQEDSEMPNIDWSLSYTFIGLDHPNTSKSVQQRAIKILG</sequence>
<keyword evidence="12" id="KW-1185">Reference proteome</keyword>
<dbReference type="GO" id="GO:0005634">
    <property type="term" value="C:nucleus"/>
    <property type="evidence" value="ECO:0007669"/>
    <property type="project" value="TreeGrafter"/>
</dbReference>
<name>A0A152A6V3_TIELA</name>
<dbReference type="Gene3D" id="2.60.210.10">
    <property type="entry name" value="Apoptosis, Tumor Necrosis Factor Receptor Associated Protein 2, Chain A"/>
    <property type="match status" value="1"/>
</dbReference>
<gene>
    <name evidence="11" type="ORF">DLAC_00739</name>
</gene>
<comment type="catalytic activity">
    <reaction evidence="1">
        <text>Thiol-dependent hydrolysis of ester, thioester, amide, peptide and isopeptide bonds formed by the C-terminal Gly of ubiquitin (a 76-residue protein attached to proteins as an intracellular targeting signal).</text>
        <dbReference type="EC" id="3.4.19.12"/>
    </reaction>
</comment>
<dbReference type="SMART" id="SM00061">
    <property type="entry name" value="MATH"/>
    <property type="match status" value="1"/>
</dbReference>
<dbReference type="EC" id="3.4.19.12" evidence="3"/>
<evidence type="ECO:0000259" key="9">
    <source>
        <dbReference type="PROSITE" id="PS50144"/>
    </source>
</evidence>
<dbReference type="InterPro" id="IPR018200">
    <property type="entry name" value="USP_CS"/>
</dbReference>
<organism evidence="11 12">
    <name type="scientific">Tieghemostelium lacteum</name>
    <name type="common">Slime mold</name>
    <name type="synonym">Dictyostelium lacteum</name>
    <dbReference type="NCBI Taxonomy" id="361077"/>
    <lineage>
        <taxon>Eukaryota</taxon>
        <taxon>Amoebozoa</taxon>
        <taxon>Evosea</taxon>
        <taxon>Eumycetozoa</taxon>
        <taxon>Dictyostelia</taxon>
        <taxon>Dictyosteliales</taxon>
        <taxon>Raperosteliaceae</taxon>
        <taxon>Tieghemostelium</taxon>
    </lineage>
</organism>
<evidence type="ECO:0000313" key="11">
    <source>
        <dbReference type="EMBL" id="KYR01948.1"/>
    </source>
</evidence>
<dbReference type="Pfam" id="PF22486">
    <property type="entry name" value="MATH_2"/>
    <property type="match status" value="1"/>
</dbReference>
<dbReference type="PANTHER" id="PTHR24006:SF644">
    <property type="entry name" value="UBIQUITIN CARBOXYL-TERMINAL HYDROLASE 7"/>
    <property type="match status" value="1"/>
</dbReference>
<dbReference type="FunFam" id="3.90.70.10:FF:000128">
    <property type="entry name" value="Ubiquitin carboxyl-terminal hydrolase 15"/>
    <property type="match status" value="1"/>
</dbReference>
<reference evidence="11 12" key="1">
    <citation type="submission" date="2015-12" db="EMBL/GenBank/DDBJ databases">
        <title>Dictyostelia acquired genes for synthesis and detection of signals that induce cell-type specialization by lateral gene transfer from prokaryotes.</title>
        <authorList>
            <person name="Gloeckner G."/>
            <person name="Schaap P."/>
        </authorList>
    </citation>
    <scope>NUCLEOTIDE SEQUENCE [LARGE SCALE GENOMIC DNA]</scope>
    <source>
        <strain evidence="11 12">TK</strain>
    </source>
</reference>
<dbReference type="InterPro" id="IPR038765">
    <property type="entry name" value="Papain-like_cys_pep_sf"/>
</dbReference>
<dbReference type="SUPFAM" id="SSF54001">
    <property type="entry name" value="Cysteine proteinases"/>
    <property type="match status" value="1"/>
</dbReference>
<protein>
    <recommendedName>
        <fullName evidence="3">ubiquitinyl hydrolase 1</fullName>
        <ecNumber evidence="3">3.4.19.12</ecNumber>
    </recommendedName>
</protein>
<dbReference type="EMBL" id="LODT01000004">
    <property type="protein sequence ID" value="KYR01948.1"/>
    <property type="molecule type" value="Genomic_DNA"/>
</dbReference>
<dbReference type="GO" id="GO:0031647">
    <property type="term" value="P:regulation of protein stability"/>
    <property type="evidence" value="ECO:0007669"/>
    <property type="project" value="TreeGrafter"/>
</dbReference>
<dbReference type="InterPro" id="IPR029346">
    <property type="entry name" value="USP_C"/>
</dbReference>
<proteinExistence type="inferred from homology"/>
<dbReference type="InterPro" id="IPR008974">
    <property type="entry name" value="TRAF-like"/>
</dbReference>
<dbReference type="InterPro" id="IPR028889">
    <property type="entry name" value="USP"/>
</dbReference>
<evidence type="ECO:0000256" key="1">
    <source>
        <dbReference type="ARBA" id="ARBA00000707"/>
    </source>
</evidence>
<keyword evidence="5" id="KW-0833">Ubl conjugation pathway</keyword>
<dbReference type="Gene3D" id="3.90.70.10">
    <property type="entry name" value="Cysteine proteinases"/>
    <property type="match status" value="1"/>
</dbReference>
<dbReference type="GO" id="GO:0004843">
    <property type="term" value="F:cysteine-type deubiquitinase activity"/>
    <property type="evidence" value="ECO:0007669"/>
    <property type="project" value="UniProtKB-EC"/>
</dbReference>
<dbReference type="Gene3D" id="3.10.20.90">
    <property type="entry name" value="Phosphatidylinositol 3-kinase Catalytic Subunit, Chain A, domain 1"/>
    <property type="match status" value="2"/>
</dbReference>
<evidence type="ECO:0000259" key="10">
    <source>
        <dbReference type="PROSITE" id="PS50235"/>
    </source>
</evidence>
<evidence type="ECO:0000313" key="12">
    <source>
        <dbReference type="Proteomes" id="UP000076078"/>
    </source>
</evidence>
<dbReference type="Proteomes" id="UP000076078">
    <property type="component" value="Unassembled WGS sequence"/>
</dbReference>
<dbReference type="PROSITE" id="PS50144">
    <property type="entry name" value="MATH"/>
    <property type="match status" value="1"/>
</dbReference>
<feature type="domain" description="MATH" evidence="9">
    <location>
        <begin position="75"/>
        <end position="198"/>
    </location>
</feature>